<sequence>MAMFKEITWLEAHGKIRQHMLSSTLTYDVLFELLIKPYVTGFIKPTTFALTFPKAAKVVIKENLESRPRSIWFTIKVGEIKVEDKHDCDSDKEYEFSMYNHSEDRKSGLIFKGIHIRPKQPSYGSSS</sequence>
<accession>A0A1S3CPT4</accession>
<dbReference type="GeneID" id="103503413"/>
<proteinExistence type="predicted"/>
<name>A0A1S3CPT4_CUCME</name>
<gene>
    <name evidence="3" type="primary">LOC103503413</name>
</gene>
<dbReference type="AlphaFoldDB" id="A0A1S3CPT4"/>
<accession>A0A9I9CFV2</accession>
<organism evidence="2 3">
    <name type="scientific">Cucumis melo</name>
    <name type="common">Muskmelon</name>
    <dbReference type="NCBI Taxonomy" id="3656"/>
    <lineage>
        <taxon>Eukaryota</taxon>
        <taxon>Viridiplantae</taxon>
        <taxon>Streptophyta</taxon>
        <taxon>Embryophyta</taxon>
        <taxon>Tracheophyta</taxon>
        <taxon>Spermatophyta</taxon>
        <taxon>Magnoliopsida</taxon>
        <taxon>eudicotyledons</taxon>
        <taxon>Gunneridae</taxon>
        <taxon>Pentapetalae</taxon>
        <taxon>rosids</taxon>
        <taxon>fabids</taxon>
        <taxon>Cucurbitales</taxon>
        <taxon>Cucurbitaceae</taxon>
        <taxon>Benincaseae</taxon>
        <taxon>Cucumis</taxon>
    </lineage>
</organism>
<dbReference type="EnsemblPlants" id="MELO3C002873.2.1">
    <property type="protein sequence ID" value="MELO3C002873.2.1"/>
    <property type="gene ID" value="MELO3C002873.2"/>
</dbReference>
<keyword evidence="2" id="KW-1185">Reference proteome</keyword>
<protein>
    <submittedName>
        <fullName evidence="3">Lectin-like</fullName>
    </submittedName>
</protein>
<evidence type="ECO:0000313" key="2">
    <source>
        <dbReference type="Proteomes" id="UP001652600"/>
    </source>
</evidence>
<evidence type="ECO:0000313" key="1">
    <source>
        <dbReference type="EnsemblPlants" id="MELO3C002873.2.1"/>
    </source>
</evidence>
<dbReference type="InParanoid" id="A0A1S3CPT4"/>
<evidence type="ECO:0000313" key="3">
    <source>
        <dbReference type="RefSeq" id="XP_008465823.2"/>
    </source>
</evidence>
<reference evidence="3" key="2">
    <citation type="submission" date="2025-05" db="UniProtKB">
        <authorList>
            <consortium name="RefSeq"/>
        </authorList>
    </citation>
    <scope>IDENTIFICATION</scope>
    <source>
        <tissue evidence="3">Stem</tissue>
    </source>
</reference>
<dbReference type="PANTHER" id="PTHR48478">
    <property type="entry name" value="LECTIN-LIKE"/>
    <property type="match status" value="1"/>
</dbReference>
<dbReference type="KEGG" id="cmo:103503413"/>
<dbReference type="Gramene" id="MELO3C002873.2.1">
    <property type="protein sequence ID" value="MELO3C002873.2.1"/>
    <property type="gene ID" value="MELO3C002873.2"/>
</dbReference>
<dbReference type="InterPro" id="IPR025886">
    <property type="entry name" value="PP2-like"/>
</dbReference>
<dbReference type="InterPro" id="IPR052147">
    <property type="entry name" value="PP2-like/Lectin"/>
</dbReference>
<dbReference type="Proteomes" id="UP001652600">
    <property type="component" value="Chromosome 12"/>
</dbReference>
<dbReference type="RefSeq" id="XP_008465823.2">
    <property type="nucleotide sequence ID" value="XM_008467601.2"/>
</dbReference>
<dbReference type="Pfam" id="PF14299">
    <property type="entry name" value="PP2"/>
    <property type="match status" value="1"/>
</dbReference>
<reference evidence="1" key="1">
    <citation type="submission" date="2023-03" db="UniProtKB">
        <authorList>
            <consortium name="EnsemblPlants"/>
        </authorList>
    </citation>
    <scope>IDENTIFICATION</scope>
</reference>
<dbReference type="PANTHER" id="PTHR48478:SF1">
    <property type="entry name" value="LECTIN-LIKE"/>
    <property type="match status" value="1"/>
</dbReference>
<dbReference type="GO" id="GO:0030246">
    <property type="term" value="F:carbohydrate binding"/>
    <property type="evidence" value="ECO:0007669"/>
    <property type="project" value="InterPro"/>
</dbReference>